<dbReference type="Gene3D" id="3.40.30.10">
    <property type="entry name" value="Glutaredoxin"/>
    <property type="match status" value="1"/>
</dbReference>
<proteinExistence type="predicted"/>
<evidence type="ECO:0000313" key="3">
    <source>
        <dbReference type="EMBL" id="CAD5216150.1"/>
    </source>
</evidence>
<dbReference type="InterPro" id="IPR012336">
    <property type="entry name" value="Thioredoxin-like_fold"/>
</dbReference>
<gene>
    <name evidence="3" type="ORF">BOKJ2_LOCUS6449</name>
</gene>
<dbReference type="GO" id="GO:0005634">
    <property type="term" value="C:nucleus"/>
    <property type="evidence" value="ECO:0007669"/>
    <property type="project" value="TreeGrafter"/>
</dbReference>
<dbReference type="EMBL" id="CAJFCW020000003">
    <property type="protein sequence ID" value="CAG9105373.1"/>
    <property type="molecule type" value="Genomic_DNA"/>
</dbReference>
<comment type="caution">
    <text evidence="3">The sequence shown here is derived from an EMBL/GenBank/DDBJ whole genome shotgun (WGS) entry which is preliminary data.</text>
</comment>
<dbReference type="AlphaFoldDB" id="A0A811KK69"/>
<dbReference type="OrthoDB" id="409136at2759"/>
<accession>A0A811KK69</accession>
<keyword evidence="4" id="KW-1185">Reference proteome</keyword>
<dbReference type="GO" id="GO:0004791">
    <property type="term" value="F:thioredoxin-disulfide reductase (NADPH) activity"/>
    <property type="evidence" value="ECO:0007669"/>
    <property type="project" value="TreeGrafter"/>
</dbReference>
<name>A0A811KK69_9BILA</name>
<organism evidence="3 4">
    <name type="scientific">Bursaphelenchus okinawaensis</name>
    <dbReference type="NCBI Taxonomy" id="465554"/>
    <lineage>
        <taxon>Eukaryota</taxon>
        <taxon>Metazoa</taxon>
        <taxon>Ecdysozoa</taxon>
        <taxon>Nematoda</taxon>
        <taxon>Chromadorea</taxon>
        <taxon>Rhabditida</taxon>
        <taxon>Tylenchina</taxon>
        <taxon>Tylenchomorpha</taxon>
        <taxon>Aphelenchoidea</taxon>
        <taxon>Aphelenchoididae</taxon>
        <taxon>Bursaphelenchus</taxon>
    </lineage>
</organism>
<dbReference type="SUPFAM" id="SSF52833">
    <property type="entry name" value="Thioredoxin-like"/>
    <property type="match status" value="1"/>
</dbReference>
<evidence type="ECO:0000259" key="2">
    <source>
        <dbReference type="Pfam" id="PF13905"/>
    </source>
</evidence>
<dbReference type="Pfam" id="PF13905">
    <property type="entry name" value="Thioredoxin_8"/>
    <property type="match status" value="1"/>
</dbReference>
<dbReference type="PANTHER" id="PTHR46472">
    <property type="entry name" value="NUCLEOREDOXIN"/>
    <property type="match status" value="1"/>
</dbReference>
<dbReference type="PANTHER" id="PTHR46472:SF1">
    <property type="entry name" value="NUCLEOREDOXIN"/>
    <property type="match status" value="1"/>
</dbReference>
<feature type="domain" description="Thioredoxin-like fold" evidence="2">
    <location>
        <begin position="287"/>
        <end position="381"/>
    </location>
</feature>
<feature type="region of interest" description="Disordered" evidence="1">
    <location>
        <begin position="31"/>
        <end position="91"/>
    </location>
</feature>
<dbReference type="GO" id="GO:0031397">
    <property type="term" value="P:negative regulation of protein ubiquitination"/>
    <property type="evidence" value="ECO:0007669"/>
    <property type="project" value="TreeGrafter"/>
</dbReference>
<dbReference type="EMBL" id="CAJFDH010000003">
    <property type="protein sequence ID" value="CAD5216150.1"/>
    <property type="molecule type" value="Genomic_DNA"/>
</dbReference>
<dbReference type="InterPro" id="IPR036249">
    <property type="entry name" value="Thioredoxin-like_sf"/>
</dbReference>
<feature type="compositionally biased region" description="Polar residues" evidence="1">
    <location>
        <begin position="49"/>
        <end position="59"/>
    </location>
</feature>
<evidence type="ECO:0000256" key="1">
    <source>
        <dbReference type="SAM" id="MobiDB-lite"/>
    </source>
</evidence>
<dbReference type="GO" id="GO:0030178">
    <property type="term" value="P:negative regulation of Wnt signaling pathway"/>
    <property type="evidence" value="ECO:0007669"/>
    <property type="project" value="TreeGrafter"/>
</dbReference>
<dbReference type="Proteomes" id="UP000783686">
    <property type="component" value="Unassembled WGS sequence"/>
</dbReference>
<evidence type="ECO:0000313" key="4">
    <source>
        <dbReference type="Proteomes" id="UP000614601"/>
    </source>
</evidence>
<dbReference type="Proteomes" id="UP000614601">
    <property type="component" value="Unassembled WGS sequence"/>
</dbReference>
<reference evidence="3" key="1">
    <citation type="submission" date="2020-09" db="EMBL/GenBank/DDBJ databases">
        <authorList>
            <person name="Kikuchi T."/>
        </authorList>
    </citation>
    <scope>NUCLEOTIDE SEQUENCE</scope>
    <source>
        <strain evidence="3">SH1</strain>
    </source>
</reference>
<sequence>MEGKVDLNDSNALWYSKDSAVLRDELGIDETETDMDLSSETAASPLGTPLTNQNVSPQRNPIGGRPASTVDEPSKPSIPAKRTRITPPSPDLTYDLKRNVLVSNTNINWRVPDMKFNLMYGRDPVRLDNVKVNTLLTPSRVKLPIMVPSPKQPPLKRKKFEDYENNVDSPKLIVPPVPKRPVESAMNYIMPGLPLPNPFMYPPPPVLYEGAPSVPPSLISCPWAPFPLANVMLDRNANIENPNLVPSTLVCQLDEGLPLRFECGIFENLLLYTVGGGTLKAKDVVKDKLVGVLFAAEFSEPSKELFFKLKWFYETIKAMGKNFEVIWVPGDMMSTNNDERSLRRNAKWPYLHSKDVRVSHFMKYFRVTAIPSLYLCSPTGKLLSSNGYNDVHFCSHRPDTLWEVWKSQCRKEVRML</sequence>
<protein>
    <recommendedName>
        <fullName evidence="2">Thioredoxin-like fold domain-containing protein</fullName>
    </recommendedName>
</protein>